<dbReference type="SUPFAM" id="SSF53850">
    <property type="entry name" value="Periplasmic binding protein-like II"/>
    <property type="match status" value="1"/>
</dbReference>
<evidence type="ECO:0000313" key="3">
    <source>
        <dbReference type="Proteomes" id="UP000242857"/>
    </source>
</evidence>
<protein>
    <submittedName>
        <fullName evidence="2">Phosphonate transport system substrate-binding protein</fullName>
    </submittedName>
</protein>
<gene>
    <name evidence="2" type="ORF">SAMN02745204_00670</name>
</gene>
<keyword evidence="3" id="KW-1185">Reference proteome</keyword>
<proteinExistence type="predicted"/>
<feature type="signal peptide" evidence="1">
    <location>
        <begin position="1"/>
        <end position="18"/>
    </location>
</feature>
<name>A0A1M4UDE4_9GAMM</name>
<dbReference type="Pfam" id="PF12974">
    <property type="entry name" value="Phosphonate-bd"/>
    <property type="match status" value="1"/>
</dbReference>
<dbReference type="Proteomes" id="UP000242857">
    <property type="component" value="Unassembled WGS sequence"/>
</dbReference>
<dbReference type="AlphaFoldDB" id="A0A1M4UDE4"/>
<dbReference type="EMBL" id="FQUK01000007">
    <property type="protein sequence ID" value="SHE54765.1"/>
    <property type="molecule type" value="Genomic_DNA"/>
</dbReference>
<dbReference type="Gene3D" id="3.40.190.10">
    <property type="entry name" value="Periplasmic binding protein-like II"/>
    <property type="match status" value="2"/>
</dbReference>
<dbReference type="OrthoDB" id="225238at2"/>
<sequence length="311" mass="34583">MRIIAAVLLCLLLAQVSAATSAPVSASSGSEDAGVLVLGRVSDDPKAHYDQLKPLLEYVVPRMAEVGIHSGRILMAKDLQQMGSYLRRGRVDWINETAGNAAVLEQRGVAHPLLLAERDGVLRYHSVIFVRRDSPIQSLRDLVGHSVAFQNPYSTSAYYLPAITLLEQGLTLEPLLSPMDKPAPDRVGYVFARTELNIATWVHKGLMDAGVLSHLDWRNPARLPPAFVQDFRIIGRSVDVPRALILTRAGLDPAVRARLRQVLLQSAEDPDAQEALQRFLDTRRMVPITDEDRRALQWLGRGVRRVRQEVE</sequence>
<evidence type="ECO:0000256" key="1">
    <source>
        <dbReference type="SAM" id="SignalP"/>
    </source>
</evidence>
<feature type="chain" id="PRO_5012024919" evidence="1">
    <location>
        <begin position="19"/>
        <end position="311"/>
    </location>
</feature>
<dbReference type="PANTHER" id="PTHR35841">
    <property type="entry name" value="PHOSPHONATES-BINDING PERIPLASMIC PROTEIN"/>
    <property type="match status" value="1"/>
</dbReference>
<evidence type="ECO:0000313" key="2">
    <source>
        <dbReference type="EMBL" id="SHE54765.1"/>
    </source>
</evidence>
<organism evidence="2 3">
    <name type="scientific">Thermomonas hydrothermalis</name>
    <dbReference type="NCBI Taxonomy" id="213588"/>
    <lineage>
        <taxon>Bacteria</taxon>
        <taxon>Pseudomonadati</taxon>
        <taxon>Pseudomonadota</taxon>
        <taxon>Gammaproteobacteria</taxon>
        <taxon>Lysobacterales</taxon>
        <taxon>Lysobacteraceae</taxon>
        <taxon>Thermomonas</taxon>
    </lineage>
</organism>
<dbReference type="PANTHER" id="PTHR35841:SF1">
    <property type="entry name" value="PHOSPHONATES-BINDING PERIPLASMIC PROTEIN"/>
    <property type="match status" value="1"/>
</dbReference>
<dbReference type="RefSeq" id="WP_072755212.1">
    <property type="nucleotide sequence ID" value="NZ_FQUK01000007.1"/>
</dbReference>
<keyword evidence="1" id="KW-0732">Signal</keyword>
<accession>A0A1M4UDE4</accession>
<reference evidence="3" key="1">
    <citation type="submission" date="2016-11" db="EMBL/GenBank/DDBJ databases">
        <authorList>
            <person name="Varghese N."/>
            <person name="Submissions S."/>
        </authorList>
    </citation>
    <scope>NUCLEOTIDE SEQUENCE [LARGE SCALE GENOMIC DNA]</scope>
    <source>
        <strain evidence="3">DSM 14834</strain>
    </source>
</reference>
<dbReference type="STRING" id="213588.SAMN02745204_00670"/>